<comment type="domain">
    <text evidence="10">The last Arg residue of the ACP-binding site is essential for the weak association between ACP/AcpP and FabH.</text>
</comment>
<organism evidence="13 14">
    <name type="scientific">Chondromyces apiculatus DSM 436</name>
    <dbReference type="NCBI Taxonomy" id="1192034"/>
    <lineage>
        <taxon>Bacteria</taxon>
        <taxon>Pseudomonadati</taxon>
        <taxon>Myxococcota</taxon>
        <taxon>Polyangia</taxon>
        <taxon>Polyangiales</taxon>
        <taxon>Polyangiaceae</taxon>
        <taxon>Chondromyces</taxon>
    </lineage>
</organism>
<feature type="domain" description="Beta-ketoacyl-[acyl-carrier-protein] synthase III N-terminal" evidence="12">
    <location>
        <begin position="109"/>
        <end position="188"/>
    </location>
</feature>
<comment type="caution">
    <text evidence="13">The sequence shown here is derived from an EMBL/GenBank/DDBJ whole genome shotgun (WGS) entry which is preliminary data.</text>
</comment>
<keyword evidence="8 10" id="KW-0511">Multifunctional enzyme</keyword>
<dbReference type="GO" id="GO:0033818">
    <property type="term" value="F:beta-ketoacyl-acyl-carrier-protein synthase III activity"/>
    <property type="evidence" value="ECO:0007669"/>
    <property type="project" value="UniProtKB-UniRule"/>
</dbReference>
<dbReference type="PANTHER" id="PTHR34069">
    <property type="entry name" value="3-OXOACYL-[ACYL-CARRIER-PROTEIN] SYNTHASE 3"/>
    <property type="match status" value="1"/>
</dbReference>
<keyword evidence="7 10" id="KW-0275">Fatty acid biosynthesis</keyword>
<dbReference type="Pfam" id="PF08545">
    <property type="entry name" value="ACP_syn_III"/>
    <property type="match status" value="1"/>
</dbReference>
<evidence type="ECO:0000256" key="6">
    <source>
        <dbReference type="ARBA" id="ARBA00023098"/>
    </source>
</evidence>
<name>A0A017T7H2_9BACT</name>
<dbReference type="InterPro" id="IPR004655">
    <property type="entry name" value="FabH"/>
</dbReference>
<dbReference type="PANTHER" id="PTHR34069:SF2">
    <property type="entry name" value="BETA-KETOACYL-[ACYL-CARRIER-PROTEIN] SYNTHASE III"/>
    <property type="match status" value="1"/>
</dbReference>
<evidence type="ECO:0000313" key="14">
    <source>
        <dbReference type="Proteomes" id="UP000019678"/>
    </source>
</evidence>
<dbReference type="GO" id="GO:0044550">
    <property type="term" value="P:secondary metabolite biosynthetic process"/>
    <property type="evidence" value="ECO:0007669"/>
    <property type="project" value="TreeGrafter"/>
</dbReference>
<dbReference type="CDD" id="cd00830">
    <property type="entry name" value="KAS_III"/>
    <property type="match status" value="1"/>
</dbReference>
<feature type="domain" description="Beta-ketoacyl-[acyl-carrier-protein] synthase III C-terminal" evidence="11">
    <location>
        <begin position="240"/>
        <end position="329"/>
    </location>
</feature>
<evidence type="ECO:0000256" key="7">
    <source>
        <dbReference type="ARBA" id="ARBA00023160"/>
    </source>
</evidence>
<keyword evidence="14" id="KW-1185">Reference proteome</keyword>
<comment type="similarity">
    <text evidence="1 10">Belongs to the thiolase-like superfamily. FabH family.</text>
</comment>
<comment type="function">
    <text evidence="10">Catalyzes the condensation reaction of fatty acid synthesis by the addition to an acyl acceptor of two carbons from malonyl-ACP. Catalyzes the first condensation reaction which initiates fatty acid synthesis and may therefore play a role in governing the total rate of fatty acid production. Possesses both acetoacetyl-ACP synthase and acetyl transacylase activities. Its substrate specificity determines the biosynthesis of branched-chain and/or straight-chain of fatty acids.</text>
</comment>
<dbReference type="Proteomes" id="UP000019678">
    <property type="component" value="Unassembled WGS sequence"/>
</dbReference>
<gene>
    <name evidence="10" type="primary">fabH</name>
    <name evidence="13" type="ORF">CAP_3544</name>
</gene>
<evidence type="ECO:0000259" key="12">
    <source>
        <dbReference type="Pfam" id="PF08545"/>
    </source>
</evidence>
<dbReference type="AlphaFoldDB" id="A0A017T7H2"/>
<dbReference type="Gene3D" id="3.40.47.10">
    <property type="match status" value="1"/>
</dbReference>
<reference evidence="13 14" key="1">
    <citation type="submission" date="2013-05" db="EMBL/GenBank/DDBJ databases">
        <title>Genome assembly of Chondromyces apiculatus DSM 436.</title>
        <authorList>
            <person name="Sharma G."/>
            <person name="Khatri I."/>
            <person name="Kaur C."/>
            <person name="Mayilraj S."/>
            <person name="Subramanian S."/>
        </authorList>
    </citation>
    <scope>NUCLEOTIDE SEQUENCE [LARGE SCALE GENOMIC DNA]</scope>
    <source>
        <strain evidence="13 14">DSM 436</strain>
    </source>
</reference>
<comment type="subunit">
    <text evidence="10">Homodimer.</text>
</comment>
<evidence type="ECO:0000313" key="13">
    <source>
        <dbReference type="EMBL" id="EYF05179.1"/>
    </source>
</evidence>
<evidence type="ECO:0000256" key="8">
    <source>
        <dbReference type="ARBA" id="ARBA00023268"/>
    </source>
</evidence>
<comment type="caution">
    <text evidence="10">Lacks conserved residue(s) required for the propagation of feature annotation.</text>
</comment>
<dbReference type="GO" id="GO:0006633">
    <property type="term" value="P:fatty acid biosynthetic process"/>
    <property type="evidence" value="ECO:0007669"/>
    <property type="project" value="UniProtKB-UniRule"/>
</dbReference>
<dbReference type="STRING" id="1192034.CAP_3544"/>
<keyword evidence="6 10" id="KW-0443">Lipid metabolism</keyword>
<evidence type="ECO:0000259" key="11">
    <source>
        <dbReference type="Pfam" id="PF08541"/>
    </source>
</evidence>
<evidence type="ECO:0000256" key="1">
    <source>
        <dbReference type="ARBA" id="ARBA00008642"/>
    </source>
</evidence>
<dbReference type="InterPro" id="IPR013747">
    <property type="entry name" value="ACP_syn_III_C"/>
</dbReference>
<keyword evidence="9 10" id="KW-0012">Acyltransferase</keyword>
<accession>A0A017T7H2</accession>
<dbReference type="SUPFAM" id="SSF53901">
    <property type="entry name" value="Thiolase-like"/>
    <property type="match status" value="1"/>
</dbReference>
<dbReference type="EC" id="2.3.1.180" evidence="10"/>
<evidence type="ECO:0000256" key="2">
    <source>
        <dbReference type="ARBA" id="ARBA00022490"/>
    </source>
</evidence>
<comment type="catalytic activity">
    <reaction evidence="10">
        <text>malonyl-[ACP] + acetyl-CoA + H(+) = 3-oxobutanoyl-[ACP] + CO2 + CoA</text>
        <dbReference type="Rhea" id="RHEA:12080"/>
        <dbReference type="Rhea" id="RHEA-COMP:9623"/>
        <dbReference type="Rhea" id="RHEA-COMP:9625"/>
        <dbReference type="ChEBI" id="CHEBI:15378"/>
        <dbReference type="ChEBI" id="CHEBI:16526"/>
        <dbReference type="ChEBI" id="CHEBI:57287"/>
        <dbReference type="ChEBI" id="CHEBI:57288"/>
        <dbReference type="ChEBI" id="CHEBI:78449"/>
        <dbReference type="ChEBI" id="CHEBI:78450"/>
        <dbReference type="EC" id="2.3.1.180"/>
    </reaction>
</comment>
<comment type="pathway">
    <text evidence="10">Lipid metabolism; fatty acid biosynthesis.</text>
</comment>
<comment type="subcellular location">
    <subcellularLocation>
        <location evidence="10">Cytoplasm</location>
    </subcellularLocation>
</comment>
<dbReference type="GO" id="GO:0005737">
    <property type="term" value="C:cytoplasm"/>
    <property type="evidence" value="ECO:0007669"/>
    <property type="project" value="UniProtKB-SubCell"/>
</dbReference>
<evidence type="ECO:0000256" key="9">
    <source>
        <dbReference type="ARBA" id="ARBA00023315"/>
    </source>
</evidence>
<dbReference type="HAMAP" id="MF_01815">
    <property type="entry name" value="FabH"/>
    <property type="match status" value="1"/>
</dbReference>
<dbReference type="OrthoDB" id="5492919at2"/>
<keyword evidence="4 10" id="KW-0808">Transferase</keyword>
<keyword evidence="5 10" id="KW-0276">Fatty acid metabolism</keyword>
<keyword evidence="2 10" id="KW-0963">Cytoplasm</keyword>
<dbReference type="InterPro" id="IPR013751">
    <property type="entry name" value="ACP_syn_III_N"/>
</dbReference>
<proteinExistence type="inferred from homology"/>
<dbReference type="GO" id="GO:0004315">
    <property type="term" value="F:3-oxoacyl-[acyl-carrier-protein] synthase activity"/>
    <property type="evidence" value="ECO:0007669"/>
    <property type="project" value="InterPro"/>
</dbReference>
<evidence type="ECO:0000256" key="4">
    <source>
        <dbReference type="ARBA" id="ARBA00022679"/>
    </source>
</evidence>
<dbReference type="NCBIfam" id="TIGR00747">
    <property type="entry name" value="fabH"/>
    <property type="match status" value="1"/>
</dbReference>
<dbReference type="Pfam" id="PF08541">
    <property type="entry name" value="ACP_syn_III_C"/>
    <property type="match status" value="1"/>
</dbReference>
<keyword evidence="3 10" id="KW-0444">Lipid biosynthesis</keyword>
<dbReference type="eggNOG" id="COG0332">
    <property type="taxonomic scope" value="Bacteria"/>
</dbReference>
<feature type="active site" evidence="10">
    <location>
        <position position="286"/>
    </location>
</feature>
<evidence type="ECO:0000256" key="10">
    <source>
        <dbReference type="HAMAP-Rule" id="MF_01815"/>
    </source>
</evidence>
<protein>
    <recommendedName>
        <fullName evidence="10">Beta-ketoacyl-[acyl-carrier-protein] synthase III</fullName>
        <shortName evidence="10">Beta-ketoacyl-ACP synthase III</shortName>
        <shortName evidence="10">KAS III</shortName>
        <ecNumber evidence="10">2.3.1.180</ecNumber>
    </recommendedName>
    <alternativeName>
        <fullName evidence="10">3-oxoacyl-[acyl-carrier-protein] synthase 3</fullName>
    </alternativeName>
    <alternativeName>
        <fullName evidence="10">3-oxoacyl-[acyl-carrier-protein] synthase III</fullName>
    </alternativeName>
</protein>
<evidence type="ECO:0000256" key="5">
    <source>
        <dbReference type="ARBA" id="ARBA00022832"/>
    </source>
</evidence>
<dbReference type="UniPathway" id="UPA00094"/>
<dbReference type="InterPro" id="IPR016039">
    <property type="entry name" value="Thiolase-like"/>
</dbReference>
<evidence type="ECO:0000256" key="3">
    <source>
        <dbReference type="ARBA" id="ARBA00022516"/>
    </source>
</evidence>
<sequence>MSIPRTRILGTGRYLPEEVVGNEVLAQRLDTTDVWIQEHTGIERRHVAAKGQVTSDMAAAASRAALEAAGLTPADLDMIIVATTSGDSPMPATAVNVQQKIGADLIPSFDLAASFAGFLYALTVADQFISAGTYGTILVVGADMMTRLVNPDDRATAPLFGDGAGAVVLGPAQSDGRGILSARIHADGALGDLLKVPAGGSAEPLSAEALAANRHRLQMKGRELFQVSVKHLTSYSMQALKAAGLTSAELDWVIPHQANRNIVNLISQRLGYPRHKFVEDLAETGNTGAASIPIALDGAVRDGRVQRGQTVLMCALGAGVTWGAAMVRM</sequence>
<dbReference type="NCBIfam" id="NF006829">
    <property type="entry name" value="PRK09352.1"/>
    <property type="match status" value="1"/>
</dbReference>
<dbReference type="EMBL" id="ASRX01000026">
    <property type="protein sequence ID" value="EYF05179.1"/>
    <property type="molecule type" value="Genomic_DNA"/>
</dbReference>
<feature type="active site" evidence="10">
    <location>
        <position position="256"/>
    </location>
</feature>